<gene>
    <name evidence="1" type="ORF">B0I36DRAFT_317536</name>
</gene>
<organism evidence="1 2">
    <name type="scientific">Microdochium trichocladiopsis</name>
    <dbReference type="NCBI Taxonomy" id="1682393"/>
    <lineage>
        <taxon>Eukaryota</taxon>
        <taxon>Fungi</taxon>
        <taxon>Dikarya</taxon>
        <taxon>Ascomycota</taxon>
        <taxon>Pezizomycotina</taxon>
        <taxon>Sordariomycetes</taxon>
        <taxon>Xylariomycetidae</taxon>
        <taxon>Xylariales</taxon>
        <taxon>Microdochiaceae</taxon>
        <taxon>Microdochium</taxon>
    </lineage>
</organism>
<reference evidence="1" key="1">
    <citation type="journal article" date="2021" name="Nat. Commun.">
        <title>Genetic determinants of endophytism in the Arabidopsis root mycobiome.</title>
        <authorList>
            <person name="Mesny F."/>
            <person name="Miyauchi S."/>
            <person name="Thiergart T."/>
            <person name="Pickel B."/>
            <person name="Atanasova L."/>
            <person name="Karlsson M."/>
            <person name="Huettel B."/>
            <person name="Barry K.W."/>
            <person name="Haridas S."/>
            <person name="Chen C."/>
            <person name="Bauer D."/>
            <person name="Andreopoulos W."/>
            <person name="Pangilinan J."/>
            <person name="LaButti K."/>
            <person name="Riley R."/>
            <person name="Lipzen A."/>
            <person name="Clum A."/>
            <person name="Drula E."/>
            <person name="Henrissat B."/>
            <person name="Kohler A."/>
            <person name="Grigoriev I.V."/>
            <person name="Martin F.M."/>
            <person name="Hacquard S."/>
        </authorList>
    </citation>
    <scope>NUCLEOTIDE SEQUENCE</scope>
    <source>
        <strain evidence="1">MPI-CAGE-CH-0230</strain>
    </source>
</reference>
<evidence type="ECO:0000313" key="1">
    <source>
        <dbReference type="EMBL" id="KAH7035070.1"/>
    </source>
</evidence>
<sequence length="85" mass="9166">MTLRQGVAGKTATTLAEGRPVDMSTELWWWEATVTTCGVIVGDERRATTHASSISRPTSVYSANGRRGCPTRVGEAGRCHKCDRG</sequence>
<dbReference type="RefSeq" id="XP_046015163.1">
    <property type="nucleotide sequence ID" value="XM_046153172.1"/>
</dbReference>
<dbReference type="Proteomes" id="UP000756346">
    <property type="component" value="Unassembled WGS sequence"/>
</dbReference>
<dbReference type="GeneID" id="70182718"/>
<name>A0A9P9BSQ4_9PEZI</name>
<keyword evidence="2" id="KW-1185">Reference proteome</keyword>
<protein>
    <submittedName>
        <fullName evidence="1">Uncharacterized protein</fullName>
    </submittedName>
</protein>
<proteinExistence type="predicted"/>
<dbReference type="AlphaFoldDB" id="A0A9P9BSQ4"/>
<dbReference type="EMBL" id="JAGTJQ010000003">
    <property type="protein sequence ID" value="KAH7035070.1"/>
    <property type="molecule type" value="Genomic_DNA"/>
</dbReference>
<comment type="caution">
    <text evidence="1">The sequence shown here is derived from an EMBL/GenBank/DDBJ whole genome shotgun (WGS) entry which is preliminary data.</text>
</comment>
<evidence type="ECO:0000313" key="2">
    <source>
        <dbReference type="Proteomes" id="UP000756346"/>
    </source>
</evidence>
<accession>A0A9P9BSQ4</accession>